<dbReference type="HOGENOM" id="CLU_2527766_0_0_1"/>
<accession>A0A067PYX0</accession>
<evidence type="ECO:0000256" key="1">
    <source>
        <dbReference type="SAM" id="MobiDB-lite"/>
    </source>
</evidence>
<dbReference type="AlphaFoldDB" id="A0A067PYX0"/>
<gene>
    <name evidence="2" type="ORF">JAAARDRAFT_195076</name>
</gene>
<keyword evidence="3" id="KW-1185">Reference proteome</keyword>
<organism evidence="2 3">
    <name type="scientific">Jaapia argillacea MUCL 33604</name>
    <dbReference type="NCBI Taxonomy" id="933084"/>
    <lineage>
        <taxon>Eukaryota</taxon>
        <taxon>Fungi</taxon>
        <taxon>Dikarya</taxon>
        <taxon>Basidiomycota</taxon>
        <taxon>Agaricomycotina</taxon>
        <taxon>Agaricomycetes</taxon>
        <taxon>Agaricomycetidae</taxon>
        <taxon>Jaapiales</taxon>
        <taxon>Jaapiaceae</taxon>
        <taxon>Jaapia</taxon>
    </lineage>
</organism>
<dbReference type="EMBL" id="KL197722">
    <property type="protein sequence ID" value="KDQ56437.1"/>
    <property type="molecule type" value="Genomic_DNA"/>
</dbReference>
<evidence type="ECO:0000313" key="3">
    <source>
        <dbReference type="Proteomes" id="UP000027265"/>
    </source>
</evidence>
<reference evidence="3" key="1">
    <citation type="journal article" date="2014" name="Proc. Natl. Acad. Sci. U.S.A.">
        <title>Extensive sampling of basidiomycete genomes demonstrates inadequacy of the white-rot/brown-rot paradigm for wood decay fungi.</title>
        <authorList>
            <person name="Riley R."/>
            <person name="Salamov A.A."/>
            <person name="Brown D.W."/>
            <person name="Nagy L.G."/>
            <person name="Floudas D."/>
            <person name="Held B.W."/>
            <person name="Levasseur A."/>
            <person name="Lombard V."/>
            <person name="Morin E."/>
            <person name="Otillar R."/>
            <person name="Lindquist E.A."/>
            <person name="Sun H."/>
            <person name="LaButti K.M."/>
            <person name="Schmutz J."/>
            <person name="Jabbour D."/>
            <person name="Luo H."/>
            <person name="Baker S.E."/>
            <person name="Pisabarro A.G."/>
            <person name="Walton J.D."/>
            <person name="Blanchette R.A."/>
            <person name="Henrissat B."/>
            <person name="Martin F."/>
            <person name="Cullen D."/>
            <person name="Hibbett D.S."/>
            <person name="Grigoriev I.V."/>
        </authorList>
    </citation>
    <scope>NUCLEOTIDE SEQUENCE [LARGE SCALE GENOMIC DNA]</scope>
    <source>
        <strain evidence="3">MUCL 33604</strain>
    </source>
</reference>
<proteinExistence type="predicted"/>
<sequence length="84" mass="9086">MEGMQRIPRTSPPTPPLIVVSPDVELIDDPKTSQSEVHDLLRLDIRFRPGALGAQPMNGPNTPLPPDVVDSRTALYVDGVETAS</sequence>
<protein>
    <submittedName>
        <fullName evidence="2">Uncharacterized protein</fullName>
    </submittedName>
</protein>
<evidence type="ECO:0000313" key="2">
    <source>
        <dbReference type="EMBL" id="KDQ56437.1"/>
    </source>
</evidence>
<dbReference type="Proteomes" id="UP000027265">
    <property type="component" value="Unassembled WGS sequence"/>
</dbReference>
<name>A0A067PYX0_9AGAM</name>
<dbReference type="InParanoid" id="A0A067PYX0"/>
<feature type="region of interest" description="Disordered" evidence="1">
    <location>
        <begin position="1"/>
        <end position="20"/>
    </location>
</feature>